<sequence length="503" mass="52756">MRFLTQPVGDLTYADVFLVPSHSTVSSRMDVDIRPDDGTGGAIPLVAANMTAVSGRRMLETMARRGGLGVLPQDLDIETVAETTRRVKASHPVLDTPSTVSPSAAVVEALHLFDTRGHAAVCVVDEDGNLLGTLGRDDCEGVDRFAAAGSVMSSPPLLLHAEDFPSDRQDGSVSPERARAAFDAMTQAQVEYAPVVRSTVEASRDGEPRRHHGRLVGAMTTSGAVRSAVFTPTVDEDGALRVGAAIGINGPVREKAQALIEAGVDVLVVDTAHGHQRSMLEALAAVRSVDPPVPVVAGNVVTAEGVRDLVSAGADIVKVGVGPGAMCTTRMMTAVGRPQFSAVLECAAAAGELGRHVWADGGVKHPRDVALALAAGASQVMIGSWFAGTLESPGDVVVDPDGSRYKISFGMASARAVQHRTRHHDAFSRARTAMFEEGVSSSRMYIDPQRPSVEDLIDAITSGVRSSLAYAGATTLAQFRERAVVGVQSAAGYEEGRPVSRSW</sequence>
<dbReference type="PANTHER" id="PTHR43170:SF5">
    <property type="entry name" value="GMP REDUCTASE"/>
    <property type="match status" value="1"/>
</dbReference>
<evidence type="ECO:0000256" key="6">
    <source>
        <dbReference type="HAMAP-Rule" id="MF_02250"/>
    </source>
</evidence>
<dbReference type="InterPro" id="IPR001093">
    <property type="entry name" value="IMP_DH_GMPRt"/>
</dbReference>
<protein>
    <recommendedName>
        <fullName evidence="6">GMP reductase</fullName>
        <ecNumber evidence="6">1.7.1.7</ecNumber>
    </recommendedName>
    <alternativeName>
        <fullName evidence="6">Guanosine 5'-monophosphate reductase</fullName>
        <shortName evidence="6">GMPR</shortName>
    </alternativeName>
</protein>
<dbReference type="SMART" id="SM01240">
    <property type="entry name" value="IMPDH"/>
    <property type="match status" value="1"/>
</dbReference>
<dbReference type="PIRSF" id="PIRSF000130">
    <property type="entry name" value="IMPDH"/>
    <property type="match status" value="1"/>
</dbReference>
<feature type="domain" description="CBS" evidence="10">
    <location>
        <begin position="93"/>
        <end position="149"/>
    </location>
</feature>
<keyword evidence="5 9" id="KW-0129">CBS domain</keyword>
<dbReference type="CDD" id="cd00381">
    <property type="entry name" value="IMPDH"/>
    <property type="match status" value="1"/>
</dbReference>
<dbReference type="EMBL" id="JACHNA010000001">
    <property type="protein sequence ID" value="MBB4734915.1"/>
    <property type="molecule type" value="Genomic_DNA"/>
</dbReference>
<evidence type="ECO:0000256" key="8">
    <source>
        <dbReference type="PIRSR" id="PIRSR000130-4"/>
    </source>
</evidence>
<evidence type="ECO:0000256" key="2">
    <source>
        <dbReference type="ARBA" id="ARBA00022737"/>
    </source>
</evidence>
<keyword evidence="1 6" id="KW-0660">Purine salvage</keyword>
<keyword evidence="7" id="KW-0520">NAD</keyword>
<dbReference type="InterPro" id="IPR005990">
    <property type="entry name" value="IMP_DH"/>
</dbReference>
<evidence type="ECO:0000313" key="11">
    <source>
        <dbReference type="EMBL" id="MBB4734915.1"/>
    </source>
</evidence>
<accession>A0A7W7GMM8</accession>
<keyword evidence="3 6" id="KW-0521">NADP</keyword>
<name>A0A7W7GMM8_9MICC</name>
<evidence type="ECO:0000313" key="12">
    <source>
        <dbReference type="Proteomes" id="UP000540191"/>
    </source>
</evidence>
<dbReference type="NCBIfam" id="NF005869">
    <property type="entry name" value="PRK07807.1"/>
    <property type="match status" value="1"/>
</dbReference>
<dbReference type="AlphaFoldDB" id="A0A7W7GMM8"/>
<feature type="binding site" evidence="6">
    <location>
        <begin position="320"/>
        <end position="322"/>
    </location>
    <ligand>
        <name>NADP(+)</name>
        <dbReference type="ChEBI" id="CHEBI:58349"/>
    </ligand>
</feature>
<keyword evidence="4 6" id="KW-0560">Oxidoreductase</keyword>
<dbReference type="Pfam" id="PF00478">
    <property type="entry name" value="IMPDH"/>
    <property type="match status" value="1"/>
</dbReference>
<dbReference type="Proteomes" id="UP000540191">
    <property type="component" value="Unassembled WGS sequence"/>
</dbReference>
<dbReference type="InterPro" id="IPR050139">
    <property type="entry name" value="GMP_reductase"/>
</dbReference>
<evidence type="ECO:0000259" key="10">
    <source>
        <dbReference type="PROSITE" id="PS51371"/>
    </source>
</evidence>
<proteinExistence type="inferred from homology"/>
<dbReference type="Gene3D" id="3.20.20.70">
    <property type="entry name" value="Aldolase class I"/>
    <property type="match status" value="1"/>
</dbReference>
<organism evidence="11 12">
    <name type="scientific">Micrococcus cohnii</name>
    <dbReference type="NCBI Taxonomy" id="993416"/>
    <lineage>
        <taxon>Bacteria</taxon>
        <taxon>Bacillati</taxon>
        <taxon>Actinomycetota</taxon>
        <taxon>Actinomycetes</taxon>
        <taxon>Micrococcales</taxon>
        <taxon>Micrococcaceae</taxon>
        <taxon>Micrococcus</taxon>
    </lineage>
</organism>
<evidence type="ECO:0000256" key="9">
    <source>
        <dbReference type="PROSITE-ProRule" id="PRU00703"/>
    </source>
</evidence>
<feature type="active site" description="Thioimidate intermediate" evidence="6">
    <location>
        <position position="327"/>
    </location>
</feature>
<feature type="binding site" evidence="7">
    <location>
        <begin position="270"/>
        <end position="272"/>
    </location>
    <ligand>
        <name>NAD(+)</name>
        <dbReference type="ChEBI" id="CHEBI:57540"/>
    </ligand>
</feature>
<dbReference type="EC" id="1.7.1.7" evidence="6"/>
<dbReference type="GO" id="GO:0032264">
    <property type="term" value="P:IMP salvage"/>
    <property type="evidence" value="ECO:0007669"/>
    <property type="project" value="UniProtKB-UniRule"/>
</dbReference>
<evidence type="ECO:0000256" key="3">
    <source>
        <dbReference type="ARBA" id="ARBA00022857"/>
    </source>
</evidence>
<comment type="catalytic activity">
    <reaction evidence="6">
        <text>IMP + NH4(+) + NADP(+) = GMP + NADPH + 2 H(+)</text>
        <dbReference type="Rhea" id="RHEA:17185"/>
        <dbReference type="ChEBI" id="CHEBI:15378"/>
        <dbReference type="ChEBI" id="CHEBI:28938"/>
        <dbReference type="ChEBI" id="CHEBI:57783"/>
        <dbReference type="ChEBI" id="CHEBI:58053"/>
        <dbReference type="ChEBI" id="CHEBI:58115"/>
        <dbReference type="ChEBI" id="CHEBI:58349"/>
        <dbReference type="EC" id="1.7.1.7"/>
    </reaction>
</comment>
<keyword evidence="12" id="KW-1185">Reference proteome</keyword>
<feature type="binding site" evidence="7">
    <location>
        <begin position="320"/>
        <end position="322"/>
    </location>
    <ligand>
        <name>NAD(+)</name>
        <dbReference type="ChEBI" id="CHEBI:57540"/>
    </ligand>
</feature>
<dbReference type="InterPro" id="IPR005991">
    <property type="entry name" value="GUAB1"/>
</dbReference>
<comment type="function">
    <text evidence="6">Involved in the purine-salvage pathway. Catalyzes the NADPH-dependent conversion of GMP to IMP.</text>
</comment>
<dbReference type="FunFam" id="3.20.20.70:FF:000424">
    <property type="entry name" value="Inosine-5'-monophosphate dehydrogenase 2"/>
    <property type="match status" value="1"/>
</dbReference>
<feature type="binding site" description="in other chain" evidence="8">
    <location>
        <position position="327"/>
    </location>
    <ligand>
        <name>K(+)</name>
        <dbReference type="ChEBI" id="CHEBI:29103"/>
        <note>ligand shared between two tetrameric partners</note>
    </ligand>
</feature>
<comment type="cofactor">
    <cofactor evidence="6">
        <name>a monovalent cation</name>
        <dbReference type="ChEBI" id="CHEBI:60242"/>
    </cofactor>
</comment>
<dbReference type="GO" id="GO:0006166">
    <property type="term" value="P:purine ribonucleoside salvage"/>
    <property type="evidence" value="ECO:0007669"/>
    <property type="project" value="UniProtKB-KW"/>
</dbReference>
<feature type="binding site" description="in other chain" evidence="8">
    <location>
        <position position="324"/>
    </location>
    <ligand>
        <name>K(+)</name>
        <dbReference type="ChEBI" id="CHEBI:29103"/>
        <note>ligand shared between two tetrameric partners</note>
    </ligand>
</feature>
<evidence type="ECO:0000256" key="7">
    <source>
        <dbReference type="PIRSR" id="PIRSR000130-3"/>
    </source>
</evidence>
<comment type="pathway">
    <text evidence="6">Purine metabolism; IMP biosynthesis via salvage pathway.</text>
</comment>
<dbReference type="GO" id="GO:0005829">
    <property type="term" value="C:cytosol"/>
    <property type="evidence" value="ECO:0007669"/>
    <property type="project" value="TreeGrafter"/>
</dbReference>
<comment type="similarity">
    <text evidence="6">Belongs to the IMPDH/GMPR family. GuaB1 subfamily.</text>
</comment>
<dbReference type="PROSITE" id="PS51371">
    <property type="entry name" value="CBS"/>
    <property type="match status" value="1"/>
</dbReference>
<dbReference type="GO" id="GO:0003920">
    <property type="term" value="F:GMP reductase activity"/>
    <property type="evidence" value="ECO:0007669"/>
    <property type="project" value="UniProtKB-UniRule"/>
</dbReference>
<dbReference type="CDD" id="cd02205">
    <property type="entry name" value="CBS_pair_SF"/>
    <property type="match status" value="1"/>
</dbReference>
<dbReference type="SUPFAM" id="SSF51412">
    <property type="entry name" value="Inosine monophosphate dehydrogenase (IMPDH)"/>
    <property type="match status" value="1"/>
</dbReference>
<dbReference type="Pfam" id="PF00571">
    <property type="entry name" value="CBS"/>
    <property type="match status" value="1"/>
</dbReference>
<evidence type="ECO:0000256" key="4">
    <source>
        <dbReference type="ARBA" id="ARBA00023002"/>
    </source>
</evidence>
<keyword evidence="2" id="KW-0677">Repeat</keyword>
<comment type="caution">
    <text evidence="11">The sequence shown here is derived from an EMBL/GenBank/DDBJ whole genome shotgun (WGS) entry which is preliminary data.</text>
</comment>
<feature type="binding site" evidence="6">
    <location>
        <begin position="270"/>
        <end position="272"/>
    </location>
    <ligand>
        <name>NADP(+)</name>
        <dbReference type="ChEBI" id="CHEBI:58349"/>
    </ligand>
</feature>
<dbReference type="HAMAP" id="MF_02250">
    <property type="entry name" value="GMPR_GuaB1"/>
    <property type="match status" value="1"/>
</dbReference>
<evidence type="ECO:0000256" key="1">
    <source>
        <dbReference type="ARBA" id="ARBA00022726"/>
    </source>
</evidence>
<dbReference type="SUPFAM" id="SSF54631">
    <property type="entry name" value="CBS-domain pair"/>
    <property type="match status" value="1"/>
</dbReference>
<dbReference type="NCBIfam" id="TIGR01303">
    <property type="entry name" value="IMP_DH_rel_1"/>
    <property type="match status" value="1"/>
</dbReference>
<dbReference type="InterPro" id="IPR046342">
    <property type="entry name" value="CBS_dom_sf"/>
</dbReference>
<dbReference type="InterPro" id="IPR000644">
    <property type="entry name" value="CBS_dom"/>
</dbReference>
<reference evidence="11 12" key="1">
    <citation type="submission" date="2020-08" db="EMBL/GenBank/DDBJ databases">
        <title>Sequencing the genomes of 1000 actinobacteria strains.</title>
        <authorList>
            <person name="Klenk H.-P."/>
        </authorList>
    </citation>
    <scope>NUCLEOTIDE SEQUENCE [LARGE SCALE GENOMIC DNA]</scope>
    <source>
        <strain evidence="11 12">DSM 23974</strain>
    </source>
</reference>
<feature type="binding site" description="in other chain" evidence="8">
    <location>
        <position position="322"/>
    </location>
    <ligand>
        <name>K(+)</name>
        <dbReference type="ChEBI" id="CHEBI:29103"/>
        <note>ligand shared between two tetrameric partners</note>
    </ligand>
</feature>
<keyword evidence="8" id="KW-0630">Potassium</keyword>
<dbReference type="RefSeq" id="WP_184240980.1">
    <property type="nucleotide sequence ID" value="NZ_JACHNA010000001.1"/>
</dbReference>
<dbReference type="InterPro" id="IPR013785">
    <property type="entry name" value="Aldolase_TIM"/>
</dbReference>
<dbReference type="GO" id="GO:0003938">
    <property type="term" value="F:IMP dehydrogenase activity"/>
    <property type="evidence" value="ECO:0007669"/>
    <property type="project" value="InterPro"/>
</dbReference>
<evidence type="ECO:0000256" key="5">
    <source>
        <dbReference type="ARBA" id="ARBA00023122"/>
    </source>
</evidence>
<dbReference type="PANTHER" id="PTHR43170">
    <property type="entry name" value="GMP REDUCTASE"/>
    <property type="match status" value="1"/>
</dbReference>
<gene>
    <name evidence="6" type="primary">guaB1</name>
    <name evidence="11" type="ORF">HDA30_000423</name>
</gene>